<keyword evidence="9" id="KW-1185">Reference proteome</keyword>
<dbReference type="InterPro" id="IPR045063">
    <property type="entry name" value="Dynamin_N"/>
</dbReference>
<reference evidence="8 9" key="1">
    <citation type="submission" date="2020-05" db="EMBL/GenBank/DDBJ databases">
        <authorList>
            <person name="Niu N."/>
        </authorList>
    </citation>
    <scope>NUCLEOTIDE SEQUENCE [LARGE SCALE GENOMIC DNA]</scope>
    <source>
        <strain evidence="8 9">3340-03</strain>
    </source>
</reference>
<dbReference type="Gene3D" id="3.40.50.300">
    <property type="entry name" value="P-loop containing nucleotide triphosphate hydrolases"/>
    <property type="match status" value="1"/>
</dbReference>
<keyword evidence="4" id="KW-0342">GTP-binding</keyword>
<dbReference type="InterPro" id="IPR027417">
    <property type="entry name" value="P-loop_NTPase"/>
</dbReference>
<protein>
    <recommendedName>
        <fullName evidence="7">Dynamin N-terminal domain-containing protein</fullName>
    </recommendedName>
</protein>
<dbReference type="AlphaFoldDB" id="A0A849P2W3"/>
<evidence type="ECO:0000256" key="4">
    <source>
        <dbReference type="ARBA" id="ARBA00023134"/>
    </source>
</evidence>
<keyword evidence="2" id="KW-0547">Nucleotide-binding</keyword>
<evidence type="ECO:0000256" key="3">
    <source>
        <dbReference type="ARBA" id="ARBA00022801"/>
    </source>
</evidence>
<dbReference type="InterPro" id="IPR027094">
    <property type="entry name" value="Mitofusin_fam"/>
</dbReference>
<evidence type="ECO:0000256" key="6">
    <source>
        <dbReference type="SAM" id="Coils"/>
    </source>
</evidence>
<evidence type="ECO:0000313" key="9">
    <source>
        <dbReference type="Proteomes" id="UP000537862"/>
    </source>
</evidence>
<name>A0A849P2W3_9BURK</name>
<dbReference type="PANTHER" id="PTHR10465">
    <property type="entry name" value="TRANSMEMBRANE GTPASE FZO1"/>
    <property type="match status" value="1"/>
</dbReference>
<keyword evidence="3" id="KW-0378">Hydrolase</keyword>
<dbReference type="RefSeq" id="WP_171680518.1">
    <property type="nucleotide sequence ID" value="NZ_JABGBN010000004.1"/>
</dbReference>
<feature type="domain" description="Dynamin N-terminal" evidence="7">
    <location>
        <begin position="54"/>
        <end position="298"/>
    </location>
</feature>
<dbReference type="SUPFAM" id="SSF52540">
    <property type="entry name" value="P-loop containing nucleoside triphosphate hydrolases"/>
    <property type="match status" value="1"/>
</dbReference>
<comment type="subcellular location">
    <subcellularLocation>
        <location evidence="1">Membrane</location>
    </subcellularLocation>
</comment>
<dbReference type="GO" id="GO:0005525">
    <property type="term" value="F:GTP binding"/>
    <property type="evidence" value="ECO:0007669"/>
    <property type="project" value="UniProtKB-KW"/>
</dbReference>
<sequence length="744" mass="86467">MNIIQFDEELKAIIKRADYKDDDYLYRKELGLTNSDEWPREFQKFEDENRLLCIGIIGKVKAGKSSLLNAIFFEGEDILPKAATPMTAALTILRYSETIKAEVEFFSQEDINTLKEQHAVFVALREKLLKEKIAELTKKEETYQHQSKLPLSQKEIQLRAESSVNRDMSNHVNAPSYEQYEQIKKIRDDFIKNLPSHQTLTASSYEDLTTQLSDYVGSSGKFMPVTKSVTLYLPEENLKGLQIVDTPGLNDPVQSRSERTEQFMQQCDVVFIISPSGQFLSAEDTELIHRIQDKEGVQEIHLIATQADTQIFGSEYDEPYPSMIYEQISASLTKHAKDVFIKKAQTESFFHKISEKIEHNDIICTSSVFFTLHKNFDRLDEIIDNNTRHIYQKVQERFPDMFRDNSLAQGEFFALANIDRIHQVIADVRAQKSEIIQRRRYDFEKSKTKALQNYLRAFEKHIERDLENLESQDITQLKEQQNKLKKTNHALSDDLNDVYEEECQNFSVSMYQSLSKEINKISDDADDTINLAQGTKVDSYYRVEKKWLGLKTERHKEFEEVTSVDTHKIHSYLKTKIYDCIAQDLTILARKEVSAFKKRLTREITGKVEDILDEEQIDNHLLKQTIKKTIAQIPDFDFKLSNPYPAEVLAKTKTLTGNDAEKYLEEARLYKTNLISNTRTLLTNFNNQLENDLLNIDISSVFTEKINQEIDKLIDNLENKEESYLRLTSLLEKLKAVGEKYENQ</sequence>
<evidence type="ECO:0000256" key="2">
    <source>
        <dbReference type="ARBA" id="ARBA00022741"/>
    </source>
</evidence>
<keyword evidence="6" id="KW-0175">Coiled coil</keyword>
<evidence type="ECO:0000256" key="5">
    <source>
        <dbReference type="ARBA" id="ARBA00023136"/>
    </source>
</evidence>
<evidence type="ECO:0000256" key="1">
    <source>
        <dbReference type="ARBA" id="ARBA00004370"/>
    </source>
</evidence>
<dbReference type="EMBL" id="JABGBN010000004">
    <property type="protein sequence ID" value="NOL51820.1"/>
    <property type="molecule type" value="Genomic_DNA"/>
</dbReference>
<dbReference type="PANTHER" id="PTHR10465:SF0">
    <property type="entry name" value="SARCALUMENIN"/>
    <property type="match status" value="1"/>
</dbReference>
<organism evidence="8 9">
    <name type="scientific">Pelistega suis</name>
    <dbReference type="NCBI Taxonomy" id="1631957"/>
    <lineage>
        <taxon>Bacteria</taxon>
        <taxon>Pseudomonadati</taxon>
        <taxon>Pseudomonadota</taxon>
        <taxon>Betaproteobacteria</taxon>
        <taxon>Burkholderiales</taxon>
        <taxon>Alcaligenaceae</taxon>
        <taxon>Pelistega</taxon>
    </lineage>
</organism>
<comment type="caution">
    <text evidence="8">The sequence shown here is derived from an EMBL/GenBank/DDBJ whole genome shotgun (WGS) entry which is preliminary data.</text>
</comment>
<accession>A0A849P2W3</accession>
<dbReference type="Proteomes" id="UP000537862">
    <property type="component" value="Unassembled WGS sequence"/>
</dbReference>
<feature type="coiled-coil region" evidence="6">
    <location>
        <begin position="703"/>
        <end position="737"/>
    </location>
</feature>
<gene>
    <name evidence="8" type="ORF">HKX39_06515</name>
</gene>
<dbReference type="GO" id="GO:0003924">
    <property type="term" value="F:GTPase activity"/>
    <property type="evidence" value="ECO:0007669"/>
    <property type="project" value="InterPro"/>
</dbReference>
<evidence type="ECO:0000313" key="8">
    <source>
        <dbReference type="EMBL" id="NOL51820.1"/>
    </source>
</evidence>
<dbReference type="Pfam" id="PF00350">
    <property type="entry name" value="Dynamin_N"/>
    <property type="match status" value="1"/>
</dbReference>
<keyword evidence="5" id="KW-0472">Membrane</keyword>
<dbReference type="GO" id="GO:0016020">
    <property type="term" value="C:membrane"/>
    <property type="evidence" value="ECO:0007669"/>
    <property type="project" value="UniProtKB-SubCell"/>
</dbReference>
<evidence type="ECO:0000259" key="7">
    <source>
        <dbReference type="Pfam" id="PF00350"/>
    </source>
</evidence>
<proteinExistence type="predicted"/>